<keyword evidence="2" id="KW-1185">Reference proteome</keyword>
<protein>
    <submittedName>
        <fullName evidence="1">Uncharacterized protein</fullName>
    </submittedName>
</protein>
<accession>A0ABN8DYA4</accession>
<organism evidence="1 2">
    <name type="scientific">Vibrio marisflavi CECT 7928</name>
    <dbReference type="NCBI Taxonomy" id="634439"/>
    <lineage>
        <taxon>Bacteria</taxon>
        <taxon>Pseudomonadati</taxon>
        <taxon>Pseudomonadota</taxon>
        <taxon>Gammaproteobacteria</taxon>
        <taxon>Vibrionales</taxon>
        <taxon>Vibrionaceae</taxon>
        <taxon>Vibrio</taxon>
    </lineage>
</organism>
<gene>
    <name evidence="1" type="ORF">VMF7928_00537</name>
</gene>
<evidence type="ECO:0000313" key="1">
    <source>
        <dbReference type="EMBL" id="CAH0536584.1"/>
    </source>
</evidence>
<reference evidence="1" key="1">
    <citation type="submission" date="2021-11" db="EMBL/GenBank/DDBJ databases">
        <authorList>
            <person name="Rodrigo-Torres L."/>
            <person name="Arahal R. D."/>
            <person name="Lucena T."/>
        </authorList>
    </citation>
    <scope>NUCLEOTIDE SEQUENCE</scope>
    <source>
        <strain evidence="1">CECT 7928</strain>
    </source>
</reference>
<sequence length="62" mass="7412">MNIRDSIKALEQEIYVACSEGDYDTVDMLEHQLEYLRDRVDHPFDNDIYSLEGKPFLESEEW</sequence>
<dbReference type="Proteomes" id="UP000838748">
    <property type="component" value="Unassembled WGS sequence"/>
</dbReference>
<name>A0ABN8DYA4_9VIBR</name>
<evidence type="ECO:0000313" key="2">
    <source>
        <dbReference type="Proteomes" id="UP000838748"/>
    </source>
</evidence>
<comment type="caution">
    <text evidence="1">The sequence shown here is derived from an EMBL/GenBank/DDBJ whole genome shotgun (WGS) entry which is preliminary data.</text>
</comment>
<dbReference type="RefSeq" id="WP_237359939.1">
    <property type="nucleotide sequence ID" value="NZ_CAKLDM010000001.1"/>
</dbReference>
<proteinExistence type="predicted"/>
<dbReference type="EMBL" id="CAKLDM010000001">
    <property type="protein sequence ID" value="CAH0536584.1"/>
    <property type="molecule type" value="Genomic_DNA"/>
</dbReference>